<dbReference type="Gene3D" id="2.102.10.10">
    <property type="entry name" value="Rieske [2Fe-2S] iron-sulphur domain"/>
    <property type="match status" value="1"/>
</dbReference>
<dbReference type="Pfam" id="PF00848">
    <property type="entry name" value="Ring_hydroxyl_A"/>
    <property type="match status" value="1"/>
</dbReference>
<keyword evidence="7" id="KW-0408">Iron</keyword>
<dbReference type="PROSITE" id="PS51296">
    <property type="entry name" value="RIESKE"/>
    <property type="match status" value="1"/>
</dbReference>
<dbReference type="GO" id="GO:0051213">
    <property type="term" value="F:dioxygenase activity"/>
    <property type="evidence" value="ECO:0007669"/>
    <property type="project" value="UniProtKB-KW"/>
</dbReference>
<dbReference type="GO" id="GO:0005506">
    <property type="term" value="F:iron ion binding"/>
    <property type="evidence" value="ECO:0007669"/>
    <property type="project" value="InterPro"/>
</dbReference>
<evidence type="ECO:0000256" key="5">
    <source>
        <dbReference type="ARBA" id="ARBA00022964"/>
    </source>
</evidence>
<dbReference type="SUPFAM" id="SSF50022">
    <property type="entry name" value="ISP domain"/>
    <property type="match status" value="1"/>
</dbReference>
<dbReference type="PANTHER" id="PTHR43756">
    <property type="entry name" value="CHOLINE MONOOXYGENASE, CHLOROPLASTIC"/>
    <property type="match status" value="1"/>
</dbReference>
<reference evidence="12" key="1">
    <citation type="submission" date="2020-01" db="EMBL/GenBank/DDBJ databases">
        <title>'Steroidobacter agaridevorans' sp. nov., agar-degrading bacteria isolated from rhizosphere soils.</title>
        <authorList>
            <person name="Ikenaga M."/>
            <person name="Kataoka M."/>
            <person name="Murouchi A."/>
            <person name="Katsuragi S."/>
            <person name="Sakai M."/>
        </authorList>
    </citation>
    <scope>NUCLEOTIDE SEQUENCE [LARGE SCALE GENOMIC DNA]</scope>
    <source>
        <strain evidence="12">YU21-B</strain>
    </source>
</reference>
<name>A0A829YPT9_9GAMM</name>
<dbReference type="InterPro" id="IPR017941">
    <property type="entry name" value="Rieske_2Fe-2S"/>
</dbReference>
<sequence length="431" mass="48719">MPDHADMNVHRLLDLDNGWVDRRIFFDRGIYEAELERIFARCWLFVAHESQIAVPGDFLTTYMGEDAVIVARGRDRSINVFLNSCSHRGNRVCFAEAGRARSFVCNYHGWSFGLDGRFLAAPQQALYERCSSFDPNRLGLHRARVETYKGLVFATFDPDAPSLADYLGDFTWYLDVVLDNDDGGTEFVEGCIKSRLKCNWKVPAENFVGDAYHAPWTHDSGARAVFGRGVWMAPDHESYQANINGHGWEFGLDGVGNAAALGYREIVEHLRSREPAVAARLGNERARMVGALSSVTLFPNFSFLPGHLAFRVWHPKGPHEIELHTWSMINRGDPEHIKEMYRKGVMRTFSPAGILEMDDGENWEHATQTNAGFVTRTRKLYYGLGQGSQCERPPFPGNLFANQFNDANQRAFYRRWANLLSAKGWADVPAG</sequence>
<evidence type="ECO:0000256" key="1">
    <source>
        <dbReference type="ARBA" id="ARBA00008751"/>
    </source>
</evidence>
<feature type="domain" description="Rieske" evidence="10">
    <location>
        <begin position="44"/>
        <end position="154"/>
    </location>
</feature>
<evidence type="ECO:0000256" key="7">
    <source>
        <dbReference type="ARBA" id="ARBA00023004"/>
    </source>
</evidence>
<dbReference type="Proteomes" id="UP000445000">
    <property type="component" value="Unassembled WGS sequence"/>
</dbReference>
<evidence type="ECO:0000256" key="8">
    <source>
        <dbReference type="ARBA" id="ARBA00023014"/>
    </source>
</evidence>
<dbReference type="GO" id="GO:0051537">
    <property type="term" value="F:2 iron, 2 sulfur cluster binding"/>
    <property type="evidence" value="ECO:0007669"/>
    <property type="project" value="UniProtKB-KW"/>
</dbReference>
<dbReference type="InterPro" id="IPR015881">
    <property type="entry name" value="ARHD_Rieske_2Fe_2S"/>
</dbReference>
<evidence type="ECO:0000256" key="2">
    <source>
        <dbReference type="ARBA" id="ARBA00022714"/>
    </source>
</evidence>
<keyword evidence="9" id="KW-0520">NAD</keyword>
<evidence type="ECO:0000313" key="12">
    <source>
        <dbReference type="Proteomes" id="UP000445000"/>
    </source>
</evidence>
<accession>A0A829YPT9</accession>
<keyword evidence="4" id="KW-0058">Aromatic hydrocarbons catabolism</keyword>
<dbReference type="RefSeq" id="WP_202627020.1">
    <property type="nucleotide sequence ID" value="NZ_BLJN01000009.1"/>
</dbReference>
<keyword evidence="3" id="KW-0479">Metal-binding</keyword>
<evidence type="ECO:0000256" key="9">
    <source>
        <dbReference type="ARBA" id="ARBA00023027"/>
    </source>
</evidence>
<protein>
    <submittedName>
        <fullName evidence="11">3-phenylpropionate/cinnamic acid dioxygenase subunit alpha</fullName>
    </submittedName>
</protein>
<dbReference type="InterPro" id="IPR015879">
    <property type="entry name" value="Ring_hydroxy_dOase_asu_C_dom"/>
</dbReference>
<evidence type="ECO:0000256" key="3">
    <source>
        <dbReference type="ARBA" id="ARBA00022723"/>
    </source>
</evidence>
<dbReference type="InterPro" id="IPR043266">
    <property type="entry name" value="RHO_NdoB-like_C"/>
</dbReference>
<dbReference type="Gene3D" id="3.90.380.10">
    <property type="entry name" value="Naphthalene 1,2-dioxygenase Alpha Subunit, Chain A, domain 1"/>
    <property type="match status" value="1"/>
</dbReference>
<keyword evidence="12" id="KW-1185">Reference proteome</keyword>
<evidence type="ECO:0000256" key="4">
    <source>
        <dbReference type="ARBA" id="ARBA00022797"/>
    </source>
</evidence>
<comment type="caution">
    <text evidence="11">The sequence shown here is derived from an EMBL/GenBank/DDBJ whole genome shotgun (WGS) entry which is preliminary data.</text>
</comment>
<dbReference type="CDD" id="cd08881">
    <property type="entry name" value="RHO_alpha_C_NDO-like"/>
    <property type="match status" value="1"/>
</dbReference>
<keyword evidence="8" id="KW-0411">Iron-sulfur</keyword>
<dbReference type="Pfam" id="PF00355">
    <property type="entry name" value="Rieske"/>
    <property type="match status" value="1"/>
</dbReference>
<dbReference type="EMBL" id="BLJN01000009">
    <property type="protein sequence ID" value="GFE84648.1"/>
    <property type="molecule type" value="Genomic_DNA"/>
</dbReference>
<evidence type="ECO:0000256" key="6">
    <source>
        <dbReference type="ARBA" id="ARBA00023002"/>
    </source>
</evidence>
<dbReference type="SUPFAM" id="SSF55961">
    <property type="entry name" value="Bet v1-like"/>
    <property type="match status" value="1"/>
</dbReference>
<organism evidence="11 12">
    <name type="scientific">Steroidobacter agaridevorans</name>
    <dbReference type="NCBI Taxonomy" id="2695856"/>
    <lineage>
        <taxon>Bacteria</taxon>
        <taxon>Pseudomonadati</taxon>
        <taxon>Pseudomonadota</taxon>
        <taxon>Gammaproteobacteria</taxon>
        <taxon>Steroidobacterales</taxon>
        <taxon>Steroidobacteraceae</taxon>
        <taxon>Steroidobacter</taxon>
    </lineage>
</organism>
<dbReference type="PROSITE" id="PS00570">
    <property type="entry name" value="RING_HYDROXYL_ALPHA"/>
    <property type="match status" value="1"/>
</dbReference>
<gene>
    <name evidence="11" type="primary">hcaE</name>
    <name evidence="11" type="ORF">GCM10011487_66480</name>
</gene>
<keyword evidence="2" id="KW-0001">2Fe-2S</keyword>
<dbReference type="PRINTS" id="PR00090">
    <property type="entry name" value="RNGDIOXGNASE"/>
</dbReference>
<evidence type="ECO:0000313" key="11">
    <source>
        <dbReference type="EMBL" id="GFE84648.1"/>
    </source>
</evidence>
<proteinExistence type="inferred from homology"/>
<dbReference type="CDD" id="cd03469">
    <property type="entry name" value="Rieske_RO_Alpha_N"/>
    <property type="match status" value="1"/>
</dbReference>
<dbReference type="InterPro" id="IPR001663">
    <property type="entry name" value="Rng_hydr_dOase-A"/>
</dbReference>
<keyword evidence="6" id="KW-0560">Oxidoreductase</keyword>
<comment type="similarity">
    <text evidence="1">Belongs to the bacterial ring-hydroxylating dioxygenase alpha subunit family.</text>
</comment>
<dbReference type="AlphaFoldDB" id="A0A829YPT9"/>
<dbReference type="PANTHER" id="PTHR43756:SF1">
    <property type="entry name" value="3-PHENYLPROPIONATE_CINNAMIC ACID DIOXYGENASE SUBUNIT ALPHA"/>
    <property type="match status" value="1"/>
</dbReference>
<evidence type="ECO:0000259" key="10">
    <source>
        <dbReference type="PROSITE" id="PS51296"/>
    </source>
</evidence>
<dbReference type="InterPro" id="IPR036922">
    <property type="entry name" value="Rieske_2Fe-2S_sf"/>
</dbReference>
<keyword evidence="5 11" id="KW-0223">Dioxygenase</keyword>